<dbReference type="Pfam" id="PF13384">
    <property type="entry name" value="HTH_23"/>
    <property type="match status" value="1"/>
</dbReference>
<dbReference type="EMBL" id="CP101740">
    <property type="protein sequence ID" value="UUL83455.1"/>
    <property type="molecule type" value="Genomic_DNA"/>
</dbReference>
<reference evidence="1" key="1">
    <citation type="submission" date="2022-07" db="EMBL/GenBank/DDBJ databases">
        <title>Sphingomonas sp. nov., a novel bacterium isolated from the north slope of the Mount Everest.</title>
        <authorList>
            <person name="Cui X."/>
            <person name="Liu Y."/>
        </authorList>
    </citation>
    <scope>NUCLEOTIDE SEQUENCE</scope>
    <source>
        <strain evidence="1">S5-59</strain>
    </source>
</reference>
<dbReference type="Gene3D" id="1.10.10.60">
    <property type="entry name" value="Homeodomain-like"/>
    <property type="match status" value="1"/>
</dbReference>
<proteinExistence type="predicted"/>
<gene>
    <name evidence="1" type="ORF">NMP03_04290</name>
</gene>
<dbReference type="Proteomes" id="UP001058533">
    <property type="component" value="Chromosome"/>
</dbReference>
<dbReference type="RefSeq" id="WP_256507294.1">
    <property type="nucleotide sequence ID" value="NZ_CP101740.1"/>
</dbReference>
<organism evidence="1 2">
    <name type="scientific">Sphingomonas qomolangmaensis</name>
    <dbReference type="NCBI Taxonomy" id="2918765"/>
    <lineage>
        <taxon>Bacteria</taxon>
        <taxon>Pseudomonadati</taxon>
        <taxon>Pseudomonadota</taxon>
        <taxon>Alphaproteobacteria</taxon>
        <taxon>Sphingomonadales</taxon>
        <taxon>Sphingomonadaceae</taxon>
        <taxon>Sphingomonas</taxon>
    </lineage>
</organism>
<keyword evidence="2" id="KW-1185">Reference proteome</keyword>
<name>A0ABY5L904_9SPHN</name>
<evidence type="ECO:0000313" key="2">
    <source>
        <dbReference type="Proteomes" id="UP001058533"/>
    </source>
</evidence>
<evidence type="ECO:0000313" key="1">
    <source>
        <dbReference type="EMBL" id="UUL83455.1"/>
    </source>
</evidence>
<accession>A0ABY5L904</accession>
<sequence length="138" mass="16132">MICRVKDNRRELYDSGMSDAKIARSIGRDKFTISHWRTRYGLPAHFITPPSQQRHFPTLYENGQNDSDIARIVGCHRSAVQRWRKRSGFPKIQARRRILPRVRIISLDYAFESGATFHSIIADESWSNWLEENGATVW</sequence>
<protein>
    <submittedName>
        <fullName evidence="1">Helix-turn-helix domain-containing protein</fullName>
    </submittedName>
</protein>